<gene>
    <name evidence="1" type="ORF">K491DRAFT_602767</name>
</gene>
<evidence type="ECO:0000313" key="1">
    <source>
        <dbReference type="EMBL" id="KAF2653467.1"/>
    </source>
</evidence>
<dbReference type="OrthoDB" id="5279806at2759"/>
<name>A0A6A6T2C6_9PLEO</name>
<reference evidence="1" key="1">
    <citation type="journal article" date="2020" name="Stud. Mycol.">
        <title>101 Dothideomycetes genomes: a test case for predicting lifestyles and emergence of pathogens.</title>
        <authorList>
            <person name="Haridas S."/>
            <person name="Albert R."/>
            <person name="Binder M."/>
            <person name="Bloem J."/>
            <person name="Labutti K."/>
            <person name="Salamov A."/>
            <person name="Andreopoulos B."/>
            <person name="Baker S."/>
            <person name="Barry K."/>
            <person name="Bills G."/>
            <person name="Bluhm B."/>
            <person name="Cannon C."/>
            <person name="Castanera R."/>
            <person name="Culley D."/>
            <person name="Daum C."/>
            <person name="Ezra D."/>
            <person name="Gonzalez J."/>
            <person name="Henrissat B."/>
            <person name="Kuo A."/>
            <person name="Liang C."/>
            <person name="Lipzen A."/>
            <person name="Lutzoni F."/>
            <person name="Magnuson J."/>
            <person name="Mondo S."/>
            <person name="Nolan M."/>
            <person name="Ohm R."/>
            <person name="Pangilinan J."/>
            <person name="Park H.-J."/>
            <person name="Ramirez L."/>
            <person name="Alfaro M."/>
            <person name="Sun H."/>
            <person name="Tritt A."/>
            <person name="Yoshinaga Y."/>
            <person name="Zwiers L.-H."/>
            <person name="Turgeon B."/>
            <person name="Goodwin S."/>
            <person name="Spatafora J."/>
            <person name="Crous P."/>
            <person name="Grigoriev I."/>
        </authorList>
    </citation>
    <scope>NUCLEOTIDE SEQUENCE</scope>
    <source>
        <strain evidence="1">CBS 122681</strain>
    </source>
</reference>
<accession>A0A6A6T2C6</accession>
<proteinExistence type="predicted"/>
<organism evidence="1 2">
    <name type="scientific">Lophiostoma macrostomum CBS 122681</name>
    <dbReference type="NCBI Taxonomy" id="1314788"/>
    <lineage>
        <taxon>Eukaryota</taxon>
        <taxon>Fungi</taxon>
        <taxon>Dikarya</taxon>
        <taxon>Ascomycota</taxon>
        <taxon>Pezizomycotina</taxon>
        <taxon>Dothideomycetes</taxon>
        <taxon>Pleosporomycetidae</taxon>
        <taxon>Pleosporales</taxon>
        <taxon>Lophiostomataceae</taxon>
        <taxon>Lophiostoma</taxon>
    </lineage>
</organism>
<keyword evidence="2" id="KW-1185">Reference proteome</keyword>
<dbReference type="EMBL" id="MU004380">
    <property type="protein sequence ID" value="KAF2653467.1"/>
    <property type="molecule type" value="Genomic_DNA"/>
</dbReference>
<evidence type="ECO:0000313" key="2">
    <source>
        <dbReference type="Proteomes" id="UP000799324"/>
    </source>
</evidence>
<protein>
    <submittedName>
        <fullName evidence="1">Uncharacterized protein</fullName>
    </submittedName>
</protein>
<feature type="non-terminal residue" evidence="1">
    <location>
        <position position="1"/>
    </location>
</feature>
<dbReference type="Proteomes" id="UP000799324">
    <property type="component" value="Unassembled WGS sequence"/>
</dbReference>
<sequence length="241" mass="28741">FEFEVFRLREELVVKRRLEYVSSIPYWLAMDYKLLFILISSTFRTSISNLGDAYPPWIFDWGCGLDGQRLLRRGNSWLTWFVLHEGPDMFWHQWWTLPPDHWQTKNYIRDLSIQSWLGETNISPDAFLRQFMPKNWKDVNEKWHKIQRSNAREVQRAMEDKIKSGPPPPHFQSINPIMYFTQYAEQRQLREDLGIPTPSVPETLSGIPFHIEFRCPEELFQKHCDAVRGRSMAVVPQPRNS</sequence>
<dbReference type="AlphaFoldDB" id="A0A6A6T2C6"/>